<comment type="caution">
    <text evidence="9">The sequence shown here is derived from an EMBL/GenBank/DDBJ whole genome shotgun (WGS) entry which is preliminary data.</text>
</comment>
<keyword evidence="4" id="KW-0081">Bacteriolytic enzyme</keyword>
<dbReference type="PANTHER" id="PTHR11195">
    <property type="entry name" value="DESTABILASE-RELATED"/>
    <property type="match status" value="1"/>
</dbReference>
<evidence type="ECO:0000256" key="6">
    <source>
        <dbReference type="ARBA" id="ARBA00023157"/>
    </source>
</evidence>
<evidence type="ECO:0000256" key="3">
    <source>
        <dbReference type="ARBA" id="ARBA00022529"/>
    </source>
</evidence>
<dbReference type="GO" id="GO:0042742">
    <property type="term" value="P:defense response to bacterium"/>
    <property type="evidence" value="ECO:0007669"/>
    <property type="project" value="UniProtKB-KW"/>
</dbReference>
<dbReference type="AlphaFoldDB" id="A0A6A4VL93"/>
<sequence length="205" mass="23356">MRDRGDCFQWIYCGPYDMAEIYWWDAGAPGGQFYDCMADWACANQTLDNYIDKYCTKDFVGHDPPCSCEEQARIHHCGPLGINTEHCDEAWQVYEKYPRRDSTHRAITMLKMLLPLMTVLLLWQRAASMEELCRECLCANSGGRIGDVASCVMPVSTDCLDGVYCGPYGMTIQYWMDAGQPGDNFFDCMGDWSCANKTLDNYVNK</sequence>
<dbReference type="Gene3D" id="1.10.530.10">
    <property type="match status" value="2"/>
</dbReference>
<evidence type="ECO:0000313" key="9">
    <source>
        <dbReference type="EMBL" id="KAF0291118.1"/>
    </source>
</evidence>
<dbReference type="Proteomes" id="UP000440578">
    <property type="component" value="Unassembled WGS sequence"/>
</dbReference>
<reference evidence="9 10" key="1">
    <citation type="submission" date="2019-07" db="EMBL/GenBank/DDBJ databases">
        <title>Draft genome assembly of a fouling barnacle, Amphibalanus amphitrite (Darwin, 1854): The first reference genome for Thecostraca.</title>
        <authorList>
            <person name="Kim W."/>
        </authorList>
    </citation>
    <scope>NUCLEOTIDE SEQUENCE [LARGE SCALE GENOMIC DNA]</scope>
    <source>
        <strain evidence="9">SNU_AA5</strain>
        <tissue evidence="9">Soma without cirri and trophi</tissue>
    </source>
</reference>
<keyword evidence="6 8" id="KW-1015">Disulfide bond</keyword>
<evidence type="ECO:0000313" key="10">
    <source>
        <dbReference type="Proteomes" id="UP000440578"/>
    </source>
</evidence>
<evidence type="ECO:0000256" key="4">
    <source>
        <dbReference type="ARBA" id="ARBA00022638"/>
    </source>
</evidence>
<proteinExistence type="predicted"/>
<evidence type="ECO:0000256" key="2">
    <source>
        <dbReference type="ARBA" id="ARBA00012732"/>
    </source>
</evidence>
<keyword evidence="5" id="KW-0378">Hydrolase</keyword>
<dbReference type="GO" id="GO:0003796">
    <property type="term" value="F:lysozyme activity"/>
    <property type="evidence" value="ECO:0007669"/>
    <property type="project" value="UniProtKB-EC"/>
</dbReference>
<dbReference type="GO" id="GO:0031640">
    <property type="term" value="P:killing of cells of another organism"/>
    <property type="evidence" value="ECO:0007669"/>
    <property type="project" value="UniProtKB-KW"/>
</dbReference>
<dbReference type="EC" id="3.2.1.17" evidence="2"/>
<evidence type="ECO:0000256" key="7">
    <source>
        <dbReference type="ARBA" id="ARBA00023295"/>
    </source>
</evidence>
<comment type="catalytic activity">
    <reaction evidence="1">
        <text>Hydrolysis of (1-&gt;4)-beta-linkages between N-acetylmuramic acid and N-acetyl-D-glucosamine residues in a peptidoglycan and between N-acetyl-D-glucosamine residues in chitodextrins.</text>
        <dbReference type="EC" id="3.2.1.17"/>
    </reaction>
</comment>
<gene>
    <name evidence="9" type="primary">LYS</name>
    <name evidence="9" type="ORF">FJT64_010742</name>
</gene>
<name>A0A6A4VL93_AMPAM</name>
<accession>A0A6A4VL93</accession>
<dbReference type="OrthoDB" id="6331689at2759"/>
<feature type="disulfide bond" evidence="8">
    <location>
        <begin position="36"/>
        <end position="42"/>
    </location>
</feature>
<keyword evidence="7" id="KW-0326">Glycosidase</keyword>
<evidence type="ECO:0000256" key="5">
    <source>
        <dbReference type="ARBA" id="ARBA00022801"/>
    </source>
</evidence>
<keyword evidence="10" id="KW-1185">Reference proteome</keyword>
<dbReference type="InterPro" id="IPR008597">
    <property type="entry name" value="Invert_lysozyme"/>
</dbReference>
<keyword evidence="3" id="KW-0929">Antimicrobial</keyword>
<organism evidence="9 10">
    <name type="scientific">Amphibalanus amphitrite</name>
    <name type="common">Striped barnacle</name>
    <name type="synonym">Balanus amphitrite</name>
    <dbReference type="NCBI Taxonomy" id="1232801"/>
    <lineage>
        <taxon>Eukaryota</taxon>
        <taxon>Metazoa</taxon>
        <taxon>Ecdysozoa</taxon>
        <taxon>Arthropoda</taxon>
        <taxon>Crustacea</taxon>
        <taxon>Multicrustacea</taxon>
        <taxon>Cirripedia</taxon>
        <taxon>Thoracica</taxon>
        <taxon>Thoracicalcarea</taxon>
        <taxon>Balanomorpha</taxon>
        <taxon>Balanoidea</taxon>
        <taxon>Balanidae</taxon>
        <taxon>Amphibalaninae</taxon>
        <taxon>Amphibalanus</taxon>
    </lineage>
</organism>
<dbReference type="PANTHER" id="PTHR11195:SF13">
    <property type="entry name" value="INVERTEBRATE-TYPE LYSOZYME 2-RELATED"/>
    <property type="match status" value="1"/>
</dbReference>
<dbReference type="EMBL" id="VIIS01001906">
    <property type="protein sequence ID" value="KAF0291118.1"/>
    <property type="molecule type" value="Genomic_DNA"/>
</dbReference>
<evidence type="ECO:0000256" key="1">
    <source>
        <dbReference type="ARBA" id="ARBA00000632"/>
    </source>
</evidence>
<evidence type="ECO:0000256" key="8">
    <source>
        <dbReference type="PIRSR" id="PIRSR608597-3"/>
    </source>
</evidence>
<dbReference type="PROSITE" id="PS51909">
    <property type="entry name" value="LYSOZYME_I"/>
    <property type="match status" value="2"/>
</dbReference>
<protein>
    <recommendedName>
        <fullName evidence="2">lysozyme</fullName>
        <ecNumber evidence="2">3.2.1.17</ecNumber>
    </recommendedName>
</protein>
<dbReference type="Pfam" id="PF05497">
    <property type="entry name" value="Destabilase"/>
    <property type="match status" value="2"/>
</dbReference>